<sequence length="341" mass="36508">MRIGSGGKLVADFSVVNLRETSYENVMAAQHEDSVAEVLHSSSSAARSFVAASWCRSGLKHGLDAGAARASDLVSGCDLTQRRQRHGLMLEVARPLLDQLFQIVAVTGCAVMLSDNEGVILEARSSAGDREMFDKVGLTPGGVWSESREGTNGIGTCLVEGRPITIHRDEHFASRNIGISCMDAPVRDAAGQLVGALDISNCRDDHTMAMGSLIQKIVQDAARRIESGIFRRYFEGHRIIDANLPGGDSALLAVDRDDLVIGATHAARHRFHLTDACLTGCRSAADILGGGEAASFRDSERAVLRRALAQADGNATRAARALGIGRATLYRRMEKVGLTRD</sequence>
<dbReference type="InterPro" id="IPR003018">
    <property type="entry name" value="GAF"/>
</dbReference>
<gene>
    <name evidence="3" type="ORF">GGR89_003856</name>
</gene>
<dbReference type="PRINTS" id="PR01590">
    <property type="entry name" value="HTHFIS"/>
</dbReference>
<dbReference type="Pfam" id="PF02954">
    <property type="entry name" value="HTH_8"/>
    <property type="match status" value="1"/>
</dbReference>
<evidence type="ECO:0000313" key="4">
    <source>
        <dbReference type="Proteomes" id="UP000531251"/>
    </source>
</evidence>
<dbReference type="AlphaFoldDB" id="A0A7X6BF64"/>
<dbReference type="InterPro" id="IPR029016">
    <property type="entry name" value="GAF-like_dom_sf"/>
</dbReference>
<proteinExistence type="predicted"/>
<dbReference type="SUPFAM" id="SSF55781">
    <property type="entry name" value="GAF domain-like"/>
    <property type="match status" value="1"/>
</dbReference>
<dbReference type="Pfam" id="PF01590">
    <property type="entry name" value="GAF"/>
    <property type="match status" value="1"/>
</dbReference>
<dbReference type="InterPro" id="IPR002197">
    <property type="entry name" value="HTH_Fis"/>
</dbReference>
<dbReference type="Gene3D" id="1.10.10.60">
    <property type="entry name" value="Homeodomain-like"/>
    <property type="match status" value="1"/>
</dbReference>
<accession>A0A7X6BF64</accession>
<protein>
    <submittedName>
        <fullName evidence="3">Transcriptional regulator of acetoin/glycerol metabolism</fullName>
    </submittedName>
</protein>
<feature type="domain" description="DNA binding HTH" evidence="2">
    <location>
        <begin position="296"/>
        <end position="335"/>
    </location>
</feature>
<evidence type="ECO:0000259" key="2">
    <source>
        <dbReference type="Pfam" id="PF02954"/>
    </source>
</evidence>
<dbReference type="Gene3D" id="3.30.450.40">
    <property type="match status" value="1"/>
</dbReference>
<comment type="caution">
    <text evidence="3">The sequence shown here is derived from an EMBL/GenBank/DDBJ whole genome shotgun (WGS) entry which is preliminary data.</text>
</comment>
<evidence type="ECO:0000313" key="3">
    <source>
        <dbReference type="EMBL" id="NJB99512.1"/>
    </source>
</evidence>
<dbReference type="GO" id="GO:0043565">
    <property type="term" value="F:sequence-specific DNA binding"/>
    <property type="evidence" value="ECO:0007669"/>
    <property type="project" value="InterPro"/>
</dbReference>
<evidence type="ECO:0000259" key="1">
    <source>
        <dbReference type="Pfam" id="PF01590"/>
    </source>
</evidence>
<keyword evidence="4" id="KW-1185">Reference proteome</keyword>
<dbReference type="RefSeq" id="WP_342449852.1">
    <property type="nucleotide sequence ID" value="NZ_BAAADY010000024.1"/>
</dbReference>
<name>A0A7X6BF64_9SPHN</name>
<dbReference type="InterPro" id="IPR009057">
    <property type="entry name" value="Homeodomain-like_sf"/>
</dbReference>
<organism evidence="3 4">
    <name type="scientific">Sphingomonas trueperi</name>
    <dbReference type="NCBI Taxonomy" id="53317"/>
    <lineage>
        <taxon>Bacteria</taxon>
        <taxon>Pseudomonadati</taxon>
        <taxon>Pseudomonadota</taxon>
        <taxon>Alphaproteobacteria</taxon>
        <taxon>Sphingomonadales</taxon>
        <taxon>Sphingomonadaceae</taxon>
        <taxon>Sphingomonas</taxon>
    </lineage>
</organism>
<reference evidence="3 4" key="1">
    <citation type="submission" date="2020-03" db="EMBL/GenBank/DDBJ databases">
        <title>Genomic Encyclopedia of Type Strains, Phase IV (KMG-IV): sequencing the most valuable type-strain genomes for metagenomic binning, comparative biology and taxonomic classification.</title>
        <authorList>
            <person name="Goeker M."/>
        </authorList>
    </citation>
    <scope>NUCLEOTIDE SEQUENCE [LARGE SCALE GENOMIC DNA]</scope>
    <source>
        <strain evidence="3 4">DSM 7225</strain>
    </source>
</reference>
<dbReference type="Proteomes" id="UP000531251">
    <property type="component" value="Unassembled WGS sequence"/>
</dbReference>
<dbReference type="SUPFAM" id="SSF46689">
    <property type="entry name" value="Homeodomain-like"/>
    <property type="match status" value="1"/>
</dbReference>
<dbReference type="EMBL" id="JAATJB010000016">
    <property type="protein sequence ID" value="NJB99512.1"/>
    <property type="molecule type" value="Genomic_DNA"/>
</dbReference>
<feature type="domain" description="GAF" evidence="1">
    <location>
        <begin position="91"/>
        <end position="223"/>
    </location>
</feature>